<dbReference type="InterPro" id="IPR013216">
    <property type="entry name" value="Methyltransf_11"/>
</dbReference>
<accession>A0A1F5G2E6</accession>
<reference evidence="2 3" key="1">
    <citation type="journal article" date="2016" name="Nat. Commun.">
        <title>Thousands of microbial genomes shed light on interconnected biogeochemical processes in an aquifer system.</title>
        <authorList>
            <person name="Anantharaman K."/>
            <person name="Brown C.T."/>
            <person name="Hug L.A."/>
            <person name="Sharon I."/>
            <person name="Castelle C.J."/>
            <person name="Probst A.J."/>
            <person name="Thomas B.C."/>
            <person name="Singh A."/>
            <person name="Wilkins M.J."/>
            <person name="Karaoz U."/>
            <person name="Brodie E.L."/>
            <person name="Williams K.H."/>
            <person name="Hubbard S.S."/>
            <person name="Banfield J.F."/>
        </authorList>
    </citation>
    <scope>NUCLEOTIDE SEQUENCE [LARGE SCALE GENOMIC DNA]</scope>
</reference>
<dbReference type="Proteomes" id="UP000176628">
    <property type="component" value="Unassembled WGS sequence"/>
</dbReference>
<dbReference type="SUPFAM" id="SSF53335">
    <property type="entry name" value="S-adenosyl-L-methionine-dependent methyltransferases"/>
    <property type="match status" value="1"/>
</dbReference>
<name>A0A1F5G2E6_9BACT</name>
<dbReference type="GO" id="GO:0008757">
    <property type="term" value="F:S-adenosylmethionine-dependent methyltransferase activity"/>
    <property type="evidence" value="ECO:0007669"/>
    <property type="project" value="InterPro"/>
</dbReference>
<dbReference type="Pfam" id="PF08241">
    <property type="entry name" value="Methyltransf_11"/>
    <property type="match status" value="1"/>
</dbReference>
<proteinExistence type="predicted"/>
<evidence type="ECO:0000313" key="3">
    <source>
        <dbReference type="Proteomes" id="UP000176628"/>
    </source>
</evidence>
<dbReference type="Gene3D" id="3.40.50.150">
    <property type="entry name" value="Vaccinia Virus protein VP39"/>
    <property type="match status" value="1"/>
</dbReference>
<evidence type="ECO:0000313" key="2">
    <source>
        <dbReference type="EMBL" id="OGD86019.1"/>
    </source>
</evidence>
<comment type="caution">
    <text evidence="2">The sequence shown here is derived from an EMBL/GenBank/DDBJ whole genome shotgun (WGS) entry which is preliminary data.</text>
</comment>
<feature type="domain" description="Methyltransferase type 11" evidence="1">
    <location>
        <begin position="43"/>
        <end position="125"/>
    </location>
</feature>
<gene>
    <name evidence="2" type="ORF">A2Z23_01235</name>
</gene>
<dbReference type="InterPro" id="IPR029063">
    <property type="entry name" value="SAM-dependent_MTases_sf"/>
</dbReference>
<protein>
    <recommendedName>
        <fullName evidence="1">Methyltransferase type 11 domain-containing protein</fullName>
    </recommendedName>
</protein>
<sequence length="181" mass="20828">MVENLIKSSKLRALGELKGSTIDYSDLYPWIFRLTGVPEGTILDVGSNETRFYCWLKSQGLERKVISLDIRDLGYQHDFVRATAKALPFKDSSFDNVVSVGLSQLIAGTDYEAQFYNEIMSVARKRIIIWPTSDRVVAWLKNHLGLKIQTYDLYPNSESPEHLKTLMIEKRWFSFTPEVKT</sequence>
<organism evidence="2 3">
    <name type="scientific">Candidatus Curtissbacteria bacterium RBG_16_39_7</name>
    <dbReference type="NCBI Taxonomy" id="1797707"/>
    <lineage>
        <taxon>Bacteria</taxon>
        <taxon>Candidatus Curtissiibacteriota</taxon>
    </lineage>
</organism>
<dbReference type="EMBL" id="MFAV01000037">
    <property type="protein sequence ID" value="OGD86019.1"/>
    <property type="molecule type" value="Genomic_DNA"/>
</dbReference>
<dbReference type="AlphaFoldDB" id="A0A1F5G2E6"/>
<evidence type="ECO:0000259" key="1">
    <source>
        <dbReference type="Pfam" id="PF08241"/>
    </source>
</evidence>